<comment type="caution">
    <text evidence="4">The sequence shown here is derived from an EMBL/GenBank/DDBJ whole genome shotgun (WGS) entry which is preliminary data.</text>
</comment>
<organism evidence="4 5">
    <name type="scientific">Glycine soja</name>
    <name type="common">Wild soybean</name>
    <dbReference type="NCBI Taxonomy" id="3848"/>
    <lineage>
        <taxon>Eukaryota</taxon>
        <taxon>Viridiplantae</taxon>
        <taxon>Streptophyta</taxon>
        <taxon>Embryophyta</taxon>
        <taxon>Tracheophyta</taxon>
        <taxon>Spermatophyta</taxon>
        <taxon>Magnoliopsida</taxon>
        <taxon>eudicotyledons</taxon>
        <taxon>Gunneridae</taxon>
        <taxon>Pentapetalae</taxon>
        <taxon>rosids</taxon>
        <taxon>fabids</taxon>
        <taxon>Fabales</taxon>
        <taxon>Fabaceae</taxon>
        <taxon>Papilionoideae</taxon>
        <taxon>50 kb inversion clade</taxon>
        <taxon>NPAAA clade</taxon>
        <taxon>indigoferoid/millettioid clade</taxon>
        <taxon>Phaseoleae</taxon>
        <taxon>Glycine</taxon>
        <taxon>Glycine subgen. Soja</taxon>
    </lineage>
</organism>
<evidence type="ECO:0000313" key="4">
    <source>
        <dbReference type="EMBL" id="RZB86864.1"/>
    </source>
</evidence>
<keyword evidence="1" id="KW-0862">Zinc</keyword>
<dbReference type="PANTHER" id="PTHR46719">
    <property type="entry name" value="TRANSCRIPTION FACTOR C2H2 FAMILY-RELATED"/>
    <property type="match status" value="1"/>
</dbReference>
<evidence type="ECO:0000313" key="5">
    <source>
        <dbReference type="Proteomes" id="UP000289340"/>
    </source>
</evidence>
<keyword evidence="2" id="KW-1133">Transmembrane helix</keyword>
<dbReference type="AlphaFoldDB" id="A0A445ILF8"/>
<keyword evidence="1" id="KW-0479">Metal-binding</keyword>
<dbReference type="InterPro" id="IPR013083">
    <property type="entry name" value="Znf_RING/FYVE/PHD"/>
</dbReference>
<dbReference type="InterPro" id="IPR045899">
    <property type="entry name" value="ATL71-like"/>
</dbReference>
<dbReference type="SMART" id="SM00184">
    <property type="entry name" value="RING"/>
    <property type="match status" value="1"/>
</dbReference>
<keyword evidence="5" id="KW-1185">Reference proteome</keyword>
<dbReference type="Pfam" id="PF13639">
    <property type="entry name" value="zf-RING_2"/>
    <property type="match status" value="1"/>
</dbReference>
<evidence type="ECO:0000256" key="1">
    <source>
        <dbReference type="PROSITE-ProRule" id="PRU00175"/>
    </source>
</evidence>
<dbReference type="InterPro" id="IPR001841">
    <property type="entry name" value="Znf_RING"/>
</dbReference>
<protein>
    <submittedName>
        <fullName evidence="4">Putative RING-H2 finger protein ATL71</fullName>
    </submittedName>
</protein>
<sequence>MGVTENRTMETFRFENGGEKNITMDHLDASYAYSSIALYFSFLGVITVIRYTLYYCTHQLQNKRGSAIDNISINTTTSTEQGFALIIRVREEEQAIWNSYPLLLYFEAELHRPDSATTTASLCCSICLADYKNTEWLKLLPDCGHMFHRDCIDMWLQLNLTCPLCRTSPLLTLLTGVAPMATRRA</sequence>
<dbReference type="GO" id="GO:0008270">
    <property type="term" value="F:zinc ion binding"/>
    <property type="evidence" value="ECO:0007669"/>
    <property type="project" value="UniProtKB-KW"/>
</dbReference>
<proteinExistence type="predicted"/>
<keyword evidence="1" id="KW-0863">Zinc-finger</keyword>
<reference evidence="4 5" key="1">
    <citation type="submission" date="2018-09" db="EMBL/GenBank/DDBJ databases">
        <title>A high-quality reference genome of wild soybean provides a powerful tool to mine soybean genomes.</title>
        <authorList>
            <person name="Xie M."/>
            <person name="Chung C.Y.L."/>
            <person name="Li M.-W."/>
            <person name="Wong F.-L."/>
            <person name="Chan T.-F."/>
            <person name="Lam H.-M."/>
        </authorList>
    </citation>
    <scope>NUCLEOTIDE SEQUENCE [LARGE SCALE GENOMIC DNA]</scope>
    <source>
        <strain evidence="5">cv. W05</strain>
        <tissue evidence="4">Hypocotyl of etiolated seedlings</tissue>
    </source>
</reference>
<dbReference type="PROSITE" id="PS50089">
    <property type="entry name" value="ZF_RING_2"/>
    <property type="match status" value="1"/>
</dbReference>
<dbReference type="PANTHER" id="PTHR46719:SF22">
    <property type="entry name" value="ZINC FINGER, C3HC4 TYPE (RING FINGER) PROTEIN"/>
    <property type="match status" value="1"/>
</dbReference>
<evidence type="ECO:0000259" key="3">
    <source>
        <dbReference type="PROSITE" id="PS50089"/>
    </source>
</evidence>
<evidence type="ECO:0000256" key="2">
    <source>
        <dbReference type="SAM" id="Phobius"/>
    </source>
</evidence>
<feature type="transmembrane region" description="Helical" evidence="2">
    <location>
        <begin position="31"/>
        <end position="53"/>
    </location>
</feature>
<name>A0A445ILF8_GLYSO</name>
<keyword evidence="2" id="KW-0812">Transmembrane</keyword>
<feature type="domain" description="RING-type" evidence="3">
    <location>
        <begin position="124"/>
        <end position="166"/>
    </location>
</feature>
<dbReference type="EMBL" id="QZWG01000010">
    <property type="protein sequence ID" value="RZB86864.1"/>
    <property type="molecule type" value="Genomic_DNA"/>
</dbReference>
<accession>A0A445ILF8</accession>
<dbReference type="Proteomes" id="UP000289340">
    <property type="component" value="Chromosome 10"/>
</dbReference>
<dbReference type="CDD" id="cd16461">
    <property type="entry name" value="RING-H2_EL5-like"/>
    <property type="match status" value="1"/>
</dbReference>
<dbReference type="SUPFAM" id="SSF57850">
    <property type="entry name" value="RING/U-box"/>
    <property type="match status" value="1"/>
</dbReference>
<keyword evidence="2" id="KW-0472">Membrane</keyword>
<dbReference type="Gene3D" id="3.30.40.10">
    <property type="entry name" value="Zinc/RING finger domain, C3HC4 (zinc finger)"/>
    <property type="match status" value="1"/>
</dbReference>
<gene>
    <name evidence="4" type="ORF">D0Y65_026811</name>
</gene>